<accession>A0AAW0FAE1</accession>
<dbReference type="GO" id="GO:0008574">
    <property type="term" value="F:plus-end-directed microtubule motor activity"/>
    <property type="evidence" value="ECO:0007669"/>
    <property type="project" value="TreeGrafter"/>
</dbReference>
<feature type="region of interest" description="Disordered" evidence="11">
    <location>
        <begin position="1162"/>
        <end position="1182"/>
    </location>
</feature>
<feature type="compositionally biased region" description="Polar residues" evidence="11">
    <location>
        <begin position="1059"/>
        <end position="1072"/>
    </location>
</feature>
<evidence type="ECO:0000256" key="3">
    <source>
        <dbReference type="ARBA" id="ARBA00022701"/>
    </source>
</evidence>
<keyword evidence="5 9" id="KW-0067">ATP-binding</keyword>
<name>A0AAW0FAE1_9TRYP</name>
<evidence type="ECO:0000313" key="14">
    <source>
        <dbReference type="Proteomes" id="UP001430356"/>
    </source>
</evidence>
<keyword evidence="14" id="KW-1185">Reference proteome</keyword>
<dbReference type="Gene3D" id="1.10.287.1490">
    <property type="match status" value="1"/>
</dbReference>
<keyword evidence="7 9" id="KW-0505">Motor protein</keyword>
<dbReference type="GO" id="GO:0005876">
    <property type="term" value="C:spindle microtubule"/>
    <property type="evidence" value="ECO:0007669"/>
    <property type="project" value="TreeGrafter"/>
</dbReference>
<evidence type="ECO:0000256" key="10">
    <source>
        <dbReference type="SAM" id="Coils"/>
    </source>
</evidence>
<evidence type="ECO:0000313" key="13">
    <source>
        <dbReference type="EMBL" id="KAK7201648.1"/>
    </source>
</evidence>
<comment type="caution">
    <text evidence="13">The sequence shown here is derived from an EMBL/GenBank/DDBJ whole genome shotgun (WGS) entry which is preliminary data.</text>
</comment>
<evidence type="ECO:0000256" key="4">
    <source>
        <dbReference type="ARBA" id="ARBA00022741"/>
    </source>
</evidence>
<protein>
    <submittedName>
        <fullName evidence="13">Kinesin K39</fullName>
    </submittedName>
</protein>
<keyword evidence="2" id="KW-0963">Cytoplasm</keyword>
<dbReference type="CDD" id="cd01365">
    <property type="entry name" value="KISc_KIF1A_KIF1B"/>
    <property type="match status" value="1"/>
</dbReference>
<dbReference type="SUPFAM" id="SSF52540">
    <property type="entry name" value="P-loop containing nucleoside triphosphate hydrolases"/>
    <property type="match status" value="1"/>
</dbReference>
<evidence type="ECO:0000256" key="5">
    <source>
        <dbReference type="ARBA" id="ARBA00022840"/>
    </source>
</evidence>
<feature type="coiled-coil region" evidence="10">
    <location>
        <begin position="682"/>
        <end position="758"/>
    </location>
</feature>
<dbReference type="InterPro" id="IPR019821">
    <property type="entry name" value="Kinesin_motor_CS"/>
</dbReference>
<feature type="coiled-coil region" evidence="10">
    <location>
        <begin position="435"/>
        <end position="531"/>
    </location>
</feature>
<feature type="domain" description="Kinesin motor" evidence="12">
    <location>
        <begin position="17"/>
        <end position="398"/>
    </location>
</feature>
<dbReference type="InterPro" id="IPR001752">
    <property type="entry name" value="Kinesin_motor_dom"/>
</dbReference>
<dbReference type="PANTHER" id="PTHR47970:SF12">
    <property type="entry name" value="KINESIN FAMILY MEMBER 11"/>
    <property type="match status" value="1"/>
</dbReference>
<evidence type="ECO:0000256" key="8">
    <source>
        <dbReference type="ARBA" id="ARBA00023212"/>
    </source>
</evidence>
<feature type="compositionally biased region" description="Basic and acidic residues" evidence="11">
    <location>
        <begin position="935"/>
        <end position="961"/>
    </location>
</feature>
<feature type="region of interest" description="Disordered" evidence="11">
    <location>
        <begin position="934"/>
        <end position="1118"/>
    </location>
</feature>
<dbReference type="EMBL" id="JAECZO010000018">
    <property type="protein sequence ID" value="KAK7201648.1"/>
    <property type="molecule type" value="Genomic_DNA"/>
</dbReference>
<dbReference type="GO" id="GO:0051231">
    <property type="term" value="P:spindle elongation"/>
    <property type="evidence" value="ECO:0007669"/>
    <property type="project" value="TreeGrafter"/>
</dbReference>
<dbReference type="PRINTS" id="PR00380">
    <property type="entry name" value="KINESINHEAVY"/>
</dbReference>
<dbReference type="Proteomes" id="UP001430356">
    <property type="component" value="Unassembled WGS sequence"/>
</dbReference>
<dbReference type="GO" id="GO:0090307">
    <property type="term" value="P:mitotic spindle assembly"/>
    <property type="evidence" value="ECO:0007669"/>
    <property type="project" value="TreeGrafter"/>
</dbReference>
<dbReference type="Pfam" id="PF00225">
    <property type="entry name" value="Kinesin"/>
    <property type="match status" value="1"/>
</dbReference>
<dbReference type="GO" id="GO:0072686">
    <property type="term" value="C:mitotic spindle"/>
    <property type="evidence" value="ECO:0007669"/>
    <property type="project" value="TreeGrafter"/>
</dbReference>
<dbReference type="PROSITE" id="PS50067">
    <property type="entry name" value="KINESIN_MOTOR_2"/>
    <property type="match status" value="1"/>
</dbReference>
<feature type="compositionally biased region" description="Polar residues" evidence="11">
    <location>
        <begin position="1108"/>
        <end position="1118"/>
    </location>
</feature>
<evidence type="ECO:0000256" key="6">
    <source>
        <dbReference type="ARBA" id="ARBA00023054"/>
    </source>
</evidence>
<feature type="compositionally biased region" description="Polar residues" evidence="11">
    <location>
        <begin position="968"/>
        <end position="981"/>
    </location>
</feature>
<dbReference type="Pfam" id="PF23398">
    <property type="entry name" value="FAZ1_cons"/>
    <property type="match status" value="1"/>
</dbReference>
<proteinExistence type="inferred from homology"/>
<keyword evidence="4 9" id="KW-0547">Nucleotide-binding</keyword>
<dbReference type="AlphaFoldDB" id="A0AAW0FAE1"/>
<feature type="binding site" evidence="9">
    <location>
        <begin position="123"/>
        <end position="130"/>
    </location>
    <ligand>
        <name>ATP</name>
        <dbReference type="ChEBI" id="CHEBI:30616"/>
    </ligand>
</feature>
<organism evidence="13 14">
    <name type="scientific">Novymonas esmeraldas</name>
    <dbReference type="NCBI Taxonomy" id="1808958"/>
    <lineage>
        <taxon>Eukaryota</taxon>
        <taxon>Discoba</taxon>
        <taxon>Euglenozoa</taxon>
        <taxon>Kinetoplastea</taxon>
        <taxon>Metakinetoplastina</taxon>
        <taxon>Trypanosomatida</taxon>
        <taxon>Trypanosomatidae</taxon>
        <taxon>Novymonas</taxon>
    </lineage>
</organism>
<evidence type="ECO:0000256" key="7">
    <source>
        <dbReference type="ARBA" id="ARBA00023175"/>
    </source>
</evidence>
<dbReference type="InterPro" id="IPR056614">
    <property type="entry name" value="FAZ1_cons"/>
</dbReference>
<dbReference type="InterPro" id="IPR047149">
    <property type="entry name" value="KIF11-like"/>
</dbReference>
<dbReference type="Gene3D" id="3.40.850.10">
    <property type="entry name" value="Kinesin motor domain"/>
    <property type="match status" value="1"/>
</dbReference>
<dbReference type="PANTHER" id="PTHR47970">
    <property type="entry name" value="KINESIN-LIKE PROTEIN KIF11"/>
    <property type="match status" value="1"/>
</dbReference>
<feature type="compositionally biased region" description="Basic and acidic residues" evidence="11">
    <location>
        <begin position="1075"/>
        <end position="1101"/>
    </location>
</feature>
<feature type="compositionally biased region" description="Basic and acidic residues" evidence="11">
    <location>
        <begin position="984"/>
        <end position="1010"/>
    </location>
</feature>
<dbReference type="GO" id="GO:0007018">
    <property type="term" value="P:microtubule-based movement"/>
    <property type="evidence" value="ECO:0007669"/>
    <property type="project" value="InterPro"/>
</dbReference>
<feature type="compositionally biased region" description="Basic and acidic residues" evidence="11">
    <location>
        <begin position="1026"/>
        <end position="1052"/>
    </location>
</feature>
<evidence type="ECO:0000259" key="12">
    <source>
        <dbReference type="PROSITE" id="PS50067"/>
    </source>
</evidence>
<feature type="compositionally biased region" description="Basic and acidic residues" evidence="11">
    <location>
        <begin position="1173"/>
        <end position="1182"/>
    </location>
</feature>
<keyword evidence="6 10" id="KW-0175">Coiled coil</keyword>
<sequence length="1197" mass="131570">MPAAAASGAAPRREAERVKVSVRVRPLNARETAAPAGTAVAVSANQGTAVVTMATVGGGAADTPGAAKRAAQDFQFDHVFWSVDAPDACGAAPATQVDVFKTIGYPLVQHAFDGFNSCLFAYGQTGSGKTHTMMGADVGALCGEGSGVTPRICLEIFARKAGEEAAGHSRWSVELGYVEVYNERVSDLLARRRKGAKAGGGGGAGEEVYVDVREHPSRGVFLEGQRLVEVTSLEDVVRLIELGNGVRHTAATKMNDRSSRSHAIIMLLLREERTMTTKGGDAIRTAGKSSRMNLVDLAGSERVAQSQVEGQQFKEATHINLSLTTLGRVIDVLADMAKRGARAPYSVAPYRDSKLTFILKDSLGGNSKTFMVATVSPSALNYEETLSTLRYASRARDIVNVAQVNEDPRARRIRELEEQMAGMRETMAGGDPAYVQELEEKLALLESEAQKRAADLQALEKEKEKNEIRDLMLKATEAERLELQSRADALERQALDSRAQAARAEQENRRMLALQREKDELLREREASLERHRCEMRRRESSMANHREAWQVSLEQQRCDQQTVLLQLIEAEERCFRQNNFFHDYITEVRRCWSATVGSAVLRCRQGEEASAVTAARMTSTAAALQDRLDLLERQLHDAQSETERLTSAADTAAAEHALARAATEQQLAELHRQQDAGSAQITALKDTLDAATNAAAQANAARDAAVRTIEELDAAISDLRTRHTALEVSYQQALADNDTANSVVAQQQKNIDDLQRHDERWALPDIDAKYVTTAHTQVFPQSGWETVLQKTPLELHRTFTAEAALACHVRPSDIQQLHFHLGSLHADFHVRHPHTVTSADIDDRLSQHPFRAMQDLLDHRTDDPHGLDALTSTIADKTAATCDLRNVLAATTADKERLQSELEEKGSEADAAKEDNEALRGQLEDATQQLEEANADKERLQSELEEKGSEADAAKEDNEALRGQLEDANQQIADATQQLEEANADKERLQSELEEKGSEADAAKEDNEALRGQLEDANQQLEEANADKERLQSELEEKGSEADAAKEDNEALRGQLEDANQQIADATQQLEEANADKERLQSELEEKGSEADAAKEDNEALRGQLDDANQQIADATQQLEDANERTCVLCDEKDVLMAGYVAAERERLKLQVRFDARREVQKADSVWSSPERMMEPAEKRAPATVAALKALGRMTG</sequence>
<evidence type="ECO:0000256" key="9">
    <source>
        <dbReference type="PROSITE-ProRule" id="PRU00283"/>
    </source>
</evidence>
<dbReference type="FunFam" id="3.40.850.10:FF:000042">
    <property type="entry name" value="Kinesin family member 14"/>
    <property type="match status" value="1"/>
</dbReference>
<evidence type="ECO:0000256" key="11">
    <source>
        <dbReference type="SAM" id="MobiDB-lite"/>
    </source>
</evidence>
<dbReference type="InterPro" id="IPR036961">
    <property type="entry name" value="Kinesin_motor_dom_sf"/>
</dbReference>
<dbReference type="SMART" id="SM00129">
    <property type="entry name" value="KISc"/>
    <property type="match status" value="1"/>
</dbReference>
<gene>
    <name evidence="13" type="ORF">NESM_000229600</name>
</gene>
<dbReference type="InterPro" id="IPR027417">
    <property type="entry name" value="P-loop_NTPase"/>
</dbReference>
<dbReference type="GO" id="GO:0005524">
    <property type="term" value="F:ATP binding"/>
    <property type="evidence" value="ECO:0007669"/>
    <property type="project" value="UniProtKB-UniRule"/>
</dbReference>
<dbReference type="PROSITE" id="PS00411">
    <property type="entry name" value="KINESIN_MOTOR_1"/>
    <property type="match status" value="1"/>
</dbReference>
<feature type="region of interest" description="Disordered" evidence="11">
    <location>
        <begin position="899"/>
        <end position="919"/>
    </location>
</feature>
<dbReference type="GO" id="GO:0008017">
    <property type="term" value="F:microtubule binding"/>
    <property type="evidence" value="ECO:0007669"/>
    <property type="project" value="InterPro"/>
</dbReference>
<reference evidence="13 14" key="1">
    <citation type="journal article" date="2021" name="MBio">
        <title>A New Model Trypanosomatid, Novymonas esmeraldas: Genomic Perception of Its 'Candidatus Pandoraea novymonadis' Endosymbiont.</title>
        <authorList>
            <person name="Zakharova A."/>
            <person name="Saura A."/>
            <person name="Butenko A."/>
            <person name="Podesvova L."/>
            <person name="Warmusova S."/>
            <person name="Kostygov A.Y."/>
            <person name="Nenarokova A."/>
            <person name="Lukes J."/>
            <person name="Opperdoes F.R."/>
            <person name="Yurchenko V."/>
        </authorList>
    </citation>
    <scope>NUCLEOTIDE SEQUENCE [LARGE SCALE GENOMIC DNA]</scope>
    <source>
        <strain evidence="13 14">E262AT.01</strain>
    </source>
</reference>
<feature type="coiled-coil region" evidence="10">
    <location>
        <begin position="615"/>
        <end position="649"/>
    </location>
</feature>
<keyword evidence="3" id="KW-0493">Microtubule</keyword>
<comment type="similarity">
    <text evidence="9">Belongs to the TRAFAC class myosin-kinesin ATPase superfamily. Kinesin family.</text>
</comment>
<evidence type="ECO:0000256" key="1">
    <source>
        <dbReference type="ARBA" id="ARBA00004245"/>
    </source>
</evidence>
<keyword evidence="8" id="KW-0206">Cytoskeleton</keyword>
<comment type="subcellular location">
    <subcellularLocation>
        <location evidence="1">Cytoplasm</location>
        <location evidence="1">Cytoskeleton</location>
    </subcellularLocation>
</comment>
<evidence type="ECO:0000256" key="2">
    <source>
        <dbReference type="ARBA" id="ARBA00022490"/>
    </source>
</evidence>